<accession>A0A1H4PNV4</accession>
<organism evidence="2 3">
    <name type="scientific">Terriglobus roseus</name>
    <dbReference type="NCBI Taxonomy" id="392734"/>
    <lineage>
        <taxon>Bacteria</taxon>
        <taxon>Pseudomonadati</taxon>
        <taxon>Acidobacteriota</taxon>
        <taxon>Terriglobia</taxon>
        <taxon>Terriglobales</taxon>
        <taxon>Acidobacteriaceae</taxon>
        <taxon>Terriglobus</taxon>
    </lineage>
</organism>
<reference evidence="2 3" key="1">
    <citation type="submission" date="2016-10" db="EMBL/GenBank/DDBJ databases">
        <authorList>
            <person name="de Groot N.N."/>
        </authorList>
    </citation>
    <scope>NUCLEOTIDE SEQUENCE [LARGE SCALE GENOMIC DNA]</scope>
    <source>
        <strain evidence="2 3">AB35.6</strain>
    </source>
</reference>
<proteinExistence type="predicted"/>
<evidence type="ECO:0000313" key="2">
    <source>
        <dbReference type="EMBL" id="SEC09153.1"/>
    </source>
</evidence>
<gene>
    <name evidence="2" type="ORF">SAMN05443244_2627</name>
</gene>
<protein>
    <recommendedName>
        <fullName evidence="4">Alpha/beta hydrolase family protein</fullName>
    </recommendedName>
</protein>
<dbReference type="RefSeq" id="WP_139285196.1">
    <property type="nucleotide sequence ID" value="NZ_FNSD01000001.1"/>
</dbReference>
<keyword evidence="1" id="KW-0732">Signal</keyword>
<dbReference type="EMBL" id="FNSD01000001">
    <property type="protein sequence ID" value="SEC09153.1"/>
    <property type="molecule type" value="Genomic_DNA"/>
</dbReference>
<evidence type="ECO:0000256" key="1">
    <source>
        <dbReference type="SAM" id="SignalP"/>
    </source>
</evidence>
<sequence length="293" mass="30586">MTKATTCLTATLVSLLAWTTARSQESVTAPRSDGQVTPMSVYRASSRGGCAPLAVLSPGAGGTENDYRYLAQGLGSGGFTVIVMGHRESGPAAVRATFWHNGMGKGMSALVGSREAETARLLDTGAALTWSDHQCRAPFRVLIGHSMGAETVMLEAGATNAIGISSPPAAQHRFDAYIAMSPEGPGLVFPDHAWSTLHVSMLVLTGTRDQTIPGGGGPAARQIPWKDMPASSDGCRWMGVLADATHMNFAGRGPGANSVTPVVVDTIRNYLSQVQHGSCRDTRSSTALTLSSK</sequence>
<name>A0A1H4PNV4_9BACT</name>
<evidence type="ECO:0008006" key="4">
    <source>
        <dbReference type="Google" id="ProtNLM"/>
    </source>
</evidence>
<dbReference type="InterPro" id="IPR029058">
    <property type="entry name" value="AB_hydrolase_fold"/>
</dbReference>
<dbReference type="Gene3D" id="3.40.50.1820">
    <property type="entry name" value="alpha/beta hydrolase"/>
    <property type="match status" value="1"/>
</dbReference>
<dbReference type="OrthoDB" id="114015at2"/>
<dbReference type="Proteomes" id="UP000182409">
    <property type="component" value="Unassembled WGS sequence"/>
</dbReference>
<feature type="chain" id="PRO_5010332765" description="Alpha/beta hydrolase family protein" evidence="1">
    <location>
        <begin position="24"/>
        <end position="293"/>
    </location>
</feature>
<dbReference type="SUPFAM" id="SSF53474">
    <property type="entry name" value="alpha/beta-Hydrolases"/>
    <property type="match status" value="1"/>
</dbReference>
<dbReference type="AlphaFoldDB" id="A0A1H4PNV4"/>
<feature type="signal peptide" evidence="1">
    <location>
        <begin position="1"/>
        <end position="23"/>
    </location>
</feature>
<evidence type="ECO:0000313" key="3">
    <source>
        <dbReference type="Proteomes" id="UP000182409"/>
    </source>
</evidence>